<proteinExistence type="predicted"/>
<dbReference type="OrthoDB" id="435520at2759"/>
<sequence>MDSAVSGMGNEAEQVTKRIQELKDQQQKIKSELEIDDSPDKPSKVAAVSPIQQPQQTRHSSESTGYGQVARQGDCAVDESAPAPAVMTGKSRSIPRNGPLASRSTNALPQTLDKSDPFARYRGPLEQSALALSHRRSPSDSAAPVSTGEERPSSADSIDIAVCDYILSPKLTQRVFHPTSGRAIAFSEVGDPKGYVVLCCLGMGLTRYLMAFYDELARSLRLRLITLDRPGVGESGPYVDESGTPLSWPDDVAIVCNHLKVTKFSIMAHSAGAIYALATALRIPQHIRGRIHLLAPWIPPSQLSSIGSQKAPVPTNAVPYSQRILRALPTSILKVANSSFMSATSASLTSSLPKSPRRAKRKAMQKDSSGPTGPEAKGTQRLPSKVYQQGADFKALESLKTPDISVGESYHMVAEPTRSEVLLASSQERERQMHYDNRLTHKIWELATTNANPAVDLLVCLERRQPIGFRYVDITRNVVIHHGSRDTRVPVDNVRWLGQTMRRCEVRVLEGEGHGLMASAAVMGNVLMEIAKEWEDWMIVVQGKRRATVETRSGIAVQAS</sequence>
<dbReference type="PANTHER" id="PTHR43433:SF10">
    <property type="entry name" value="AB HYDROLASE-1 DOMAIN-CONTAINING PROTEIN"/>
    <property type="match status" value="1"/>
</dbReference>
<evidence type="ECO:0000256" key="1">
    <source>
        <dbReference type="SAM" id="MobiDB-lite"/>
    </source>
</evidence>
<organism evidence="3 4">
    <name type="scientific">Aspergillus carbonarius (strain ITEM 5010)</name>
    <dbReference type="NCBI Taxonomy" id="602072"/>
    <lineage>
        <taxon>Eukaryota</taxon>
        <taxon>Fungi</taxon>
        <taxon>Dikarya</taxon>
        <taxon>Ascomycota</taxon>
        <taxon>Pezizomycotina</taxon>
        <taxon>Eurotiomycetes</taxon>
        <taxon>Eurotiomycetidae</taxon>
        <taxon>Eurotiales</taxon>
        <taxon>Aspergillaceae</taxon>
        <taxon>Aspergillus</taxon>
        <taxon>Aspergillus subgen. Circumdati</taxon>
    </lineage>
</organism>
<dbReference type="InterPro" id="IPR029058">
    <property type="entry name" value="AB_hydrolase_fold"/>
</dbReference>
<dbReference type="SUPFAM" id="SSF53474">
    <property type="entry name" value="alpha/beta-Hydrolases"/>
    <property type="match status" value="1"/>
</dbReference>
<dbReference type="AlphaFoldDB" id="A0A1R3S358"/>
<feature type="domain" description="AB hydrolase-1" evidence="2">
    <location>
        <begin position="196"/>
        <end position="322"/>
    </location>
</feature>
<dbReference type="Pfam" id="PF00561">
    <property type="entry name" value="Abhydrolase_1"/>
    <property type="match status" value="1"/>
</dbReference>
<accession>A0A1R3S358</accession>
<feature type="region of interest" description="Disordered" evidence="1">
    <location>
        <begin position="1"/>
        <end position="154"/>
    </location>
</feature>
<name>A0A1R3S358_ASPC5</name>
<keyword evidence="4" id="KW-1185">Reference proteome</keyword>
<feature type="region of interest" description="Disordered" evidence="1">
    <location>
        <begin position="346"/>
        <end position="383"/>
    </location>
</feature>
<protein>
    <recommendedName>
        <fullName evidence="2">AB hydrolase-1 domain-containing protein</fullName>
    </recommendedName>
</protein>
<dbReference type="EMBL" id="KV907493">
    <property type="protein sequence ID" value="OOG01189.1"/>
    <property type="molecule type" value="Genomic_DNA"/>
</dbReference>
<dbReference type="InterPro" id="IPR050471">
    <property type="entry name" value="AB_hydrolase"/>
</dbReference>
<dbReference type="PANTHER" id="PTHR43433">
    <property type="entry name" value="HYDROLASE, ALPHA/BETA FOLD FAMILY PROTEIN"/>
    <property type="match status" value="1"/>
</dbReference>
<dbReference type="STRING" id="602072.A0A1R3S358"/>
<dbReference type="OMA" id="GHVVLCC"/>
<dbReference type="VEuPathDB" id="FungiDB:ASPCADRAFT_203060"/>
<feature type="compositionally biased region" description="Basic and acidic residues" evidence="1">
    <location>
        <begin position="14"/>
        <end position="43"/>
    </location>
</feature>
<evidence type="ECO:0000313" key="4">
    <source>
        <dbReference type="Proteomes" id="UP000188318"/>
    </source>
</evidence>
<evidence type="ECO:0000313" key="3">
    <source>
        <dbReference type="EMBL" id="OOG01189.1"/>
    </source>
</evidence>
<dbReference type="Gene3D" id="3.40.50.1820">
    <property type="entry name" value="alpha/beta hydrolase"/>
    <property type="match status" value="1"/>
</dbReference>
<dbReference type="Proteomes" id="UP000188318">
    <property type="component" value="Unassembled WGS sequence"/>
</dbReference>
<gene>
    <name evidence="3" type="ORF">ASPCADRAFT_203060</name>
</gene>
<evidence type="ECO:0000259" key="2">
    <source>
        <dbReference type="Pfam" id="PF00561"/>
    </source>
</evidence>
<dbReference type="InterPro" id="IPR000073">
    <property type="entry name" value="AB_hydrolase_1"/>
</dbReference>
<reference evidence="4" key="1">
    <citation type="journal article" date="2017" name="Genome Biol.">
        <title>Comparative genomics reveals high biological diversity and specific adaptations in the industrially and medically important fungal genus Aspergillus.</title>
        <authorList>
            <person name="de Vries R.P."/>
            <person name="Riley R."/>
            <person name="Wiebenga A."/>
            <person name="Aguilar-Osorio G."/>
            <person name="Amillis S."/>
            <person name="Uchima C.A."/>
            <person name="Anderluh G."/>
            <person name="Asadollahi M."/>
            <person name="Askin M."/>
            <person name="Barry K."/>
            <person name="Battaglia E."/>
            <person name="Bayram O."/>
            <person name="Benocci T."/>
            <person name="Braus-Stromeyer S.A."/>
            <person name="Caldana C."/>
            <person name="Canovas D."/>
            <person name="Cerqueira G.C."/>
            <person name="Chen F."/>
            <person name="Chen W."/>
            <person name="Choi C."/>
            <person name="Clum A."/>
            <person name="Dos Santos R.A."/>
            <person name="Damasio A.R."/>
            <person name="Diallinas G."/>
            <person name="Emri T."/>
            <person name="Fekete E."/>
            <person name="Flipphi M."/>
            <person name="Freyberg S."/>
            <person name="Gallo A."/>
            <person name="Gournas C."/>
            <person name="Habgood R."/>
            <person name="Hainaut M."/>
            <person name="Harispe M.L."/>
            <person name="Henrissat B."/>
            <person name="Hilden K.S."/>
            <person name="Hope R."/>
            <person name="Hossain A."/>
            <person name="Karabika E."/>
            <person name="Karaffa L."/>
            <person name="Karanyi Z."/>
            <person name="Krasevec N."/>
            <person name="Kuo A."/>
            <person name="Kusch H."/>
            <person name="LaButti K."/>
            <person name="Lagendijk E.L."/>
            <person name="Lapidus A."/>
            <person name="Levasseur A."/>
            <person name="Lindquist E."/>
            <person name="Lipzen A."/>
            <person name="Logrieco A.F."/>
            <person name="MacCabe A."/>
            <person name="Maekelae M.R."/>
            <person name="Malavazi I."/>
            <person name="Melin P."/>
            <person name="Meyer V."/>
            <person name="Mielnichuk N."/>
            <person name="Miskei M."/>
            <person name="Molnar A.P."/>
            <person name="Mule G."/>
            <person name="Ngan C.Y."/>
            <person name="Orejas M."/>
            <person name="Orosz E."/>
            <person name="Ouedraogo J.P."/>
            <person name="Overkamp K.M."/>
            <person name="Park H.-S."/>
            <person name="Perrone G."/>
            <person name="Piumi F."/>
            <person name="Punt P.J."/>
            <person name="Ram A.F."/>
            <person name="Ramon A."/>
            <person name="Rauscher S."/>
            <person name="Record E."/>
            <person name="Riano-Pachon D.M."/>
            <person name="Robert V."/>
            <person name="Roehrig J."/>
            <person name="Ruller R."/>
            <person name="Salamov A."/>
            <person name="Salih N.S."/>
            <person name="Samson R.A."/>
            <person name="Sandor E."/>
            <person name="Sanguinetti M."/>
            <person name="Schuetze T."/>
            <person name="Sepcic K."/>
            <person name="Shelest E."/>
            <person name="Sherlock G."/>
            <person name="Sophianopoulou V."/>
            <person name="Squina F.M."/>
            <person name="Sun H."/>
            <person name="Susca A."/>
            <person name="Todd R.B."/>
            <person name="Tsang A."/>
            <person name="Unkles S.E."/>
            <person name="van de Wiele N."/>
            <person name="van Rossen-Uffink D."/>
            <person name="Oliveira J.V."/>
            <person name="Vesth T.C."/>
            <person name="Visser J."/>
            <person name="Yu J.-H."/>
            <person name="Zhou M."/>
            <person name="Andersen M.R."/>
            <person name="Archer D.B."/>
            <person name="Baker S.E."/>
            <person name="Benoit I."/>
            <person name="Brakhage A.A."/>
            <person name="Braus G.H."/>
            <person name="Fischer R."/>
            <person name="Frisvad J.C."/>
            <person name="Goldman G.H."/>
            <person name="Houbraken J."/>
            <person name="Oakley B."/>
            <person name="Pocsi I."/>
            <person name="Scazzocchio C."/>
            <person name="Seiboth B."/>
            <person name="vanKuyk P.A."/>
            <person name="Wortman J."/>
            <person name="Dyer P.S."/>
            <person name="Grigoriev I.V."/>
        </authorList>
    </citation>
    <scope>NUCLEOTIDE SEQUENCE [LARGE SCALE GENOMIC DNA]</scope>
    <source>
        <strain evidence="4">ITEM 5010</strain>
    </source>
</reference>
<feature type="compositionally biased region" description="Polar residues" evidence="1">
    <location>
        <begin position="50"/>
        <end position="66"/>
    </location>
</feature>